<keyword evidence="1" id="KW-1133">Transmembrane helix</keyword>
<keyword evidence="3" id="KW-1185">Reference proteome</keyword>
<proteinExistence type="predicted"/>
<name>Q4C9X7_CROWT</name>
<dbReference type="Proteomes" id="UP000003922">
    <property type="component" value="Unassembled WGS sequence"/>
</dbReference>
<accession>Q4C9X7</accession>
<protein>
    <submittedName>
        <fullName evidence="2">Uncharacterized protein</fullName>
    </submittedName>
</protein>
<evidence type="ECO:0000256" key="1">
    <source>
        <dbReference type="SAM" id="Phobius"/>
    </source>
</evidence>
<feature type="transmembrane region" description="Helical" evidence="1">
    <location>
        <begin position="393"/>
        <end position="413"/>
    </location>
</feature>
<evidence type="ECO:0000313" key="2">
    <source>
        <dbReference type="EMBL" id="EAM53159.1"/>
    </source>
</evidence>
<gene>
    <name evidence="2" type="ORF">CwatDRAFT_6255</name>
</gene>
<evidence type="ECO:0000313" key="3">
    <source>
        <dbReference type="Proteomes" id="UP000003922"/>
    </source>
</evidence>
<reference evidence="2" key="3">
    <citation type="submission" date="2016-12" db="EMBL/GenBank/DDBJ databases">
        <title>Annotation of the draft genome assembly of Crocosphaera watsonii WH 8501.</title>
        <authorList>
            <consortium name="US DOE Joint Genome Institute (JGI-ORNL)"/>
            <person name="Larimer F."/>
            <person name="Land M."/>
        </authorList>
    </citation>
    <scope>NUCLEOTIDE SEQUENCE</scope>
    <source>
        <strain evidence="2">WH 8501</strain>
    </source>
</reference>
<dbReference type="KEGG" id="cwa:CwatDRAFT_6255"/>
<dbReference type="EMBL" id="AADV02000001">
    <property type="protein sequence ID" value="EAM53159.1"/>
    <property type="molecule type" value="Genomic_DNA"/>
</dbReference>
<organism evidence="2 3">
    <name type="scientific">Crocosphaera watsonii WH 8501</name>
    <dbReference type="NCBI Taxonomy" id="165597"/>
    <lineage>
        <taxon>Bacteria</taxon>
        <taxon>Bacillati</taxon>
        <taxon>Cyanobacteriota</taxon>
        <taxon>Cyanophyceae</taxon>
        <taxon>Oscillatoriophycideae</taxon>
        <taxon>Chroococcales</taxon>
        <taxon>Aphanothecaceae</taxon>
        <taxon>Crocosphaera</taxon>
    </lineage>
</organism>
<keyword evidence="1" id="KW-0812">Transmembrane</keyword>
<dbReference type="AlphaFoldDB" id="Q4C9X7"/>
<reference evidence="2" key="1">
    <citation type="submission" date="2004-02" db="EMBL/GenBank/DDBJ databases">
        <authorList>
            <consortium name="DOE Joint Genome Institute"/>
        </authorList>
    </citation>
    <scope>NUCLEOTIDE SEQUENCE [LARGE SCALE GENOMIC DNA]</scope>
    <source>
        <strain evidence="2">WH 8501</strain>
    </source>
</reference>
<comment type="caution">
    <text evidence="2">The sequence shown here is derived from an EMBL/GenBank/DDBJ whole genome shotgun (WGS) entry which is preliminary data.</text>
</comment>
<sequence length="419" mass="48121">MTTILPQIYKFDASMANIFDRFKEKFDNWYGSLTTIRTIDKFFAIFLLTIWIIILVSYFIPGNYIFEGNLIIESLNFTYNGNDDKLFLQKIEAIKSIDFQGKLEQPIALSGTFSTDNDPELQNKLANIDTLTVELPFPESRFIINQKNNLETTQVSLIELRIEPETNINQLNYNNTNNSLEFCLHSIKHSSEYCEFPENIDNYELPVNIGQLRLELGQDTLEIQLGQINIPELNLNRTEEITLQFTPNNNDTININLLSSHQLFITLPKEKDENNAITWFRKDIDVKNVQFSRYKTTQIVTDELKISTILQGEIRLGKEKIELEKNQFLTTKSPETAIRKIRSLTITNDPKLPPGIQTFITGETNSISVGLYPDFPVESIQPNLLSKHLSSEAITAIITFITTLTAVFLPRLFPYSPDD</sequence>
<dbReference type="OrthoDB" id="504614at2"/>
<reference evidence="2" key="2">
    <citation type="submission" date="2005-06" db="EMBL/GenBank/DDBJ databases">
        <title>Sequencing of the draft genome and assembly of Crocosphaera watsonii WH 8501.</title>
        <authorList>
            <consortium name="US DOE Joint Genome Institute (JGI-PGF)"/>
            <person name="Copeland A."/>
            <person name="Lucas S."/>
            <person name="Lapidus A."/>
            <person name="Barry K."/>
            <person name="Detter C."/>
            <person name="Glavina T."/>
            <person name="Hammon N."/>
            <person name="Israni S."/>
            <person name="Pitluck S."/>
            <person name="Richardson P."/>
        </authorList>
    </citation>
    <scope>NUCLEOTIDE SEQUENCE [LARGE SCALE GENOMIC DNA]</scope>
    <source>
        <strain evidence="2">WH 8501</strain>
    </source>
</reference>
<dbReference type="RefSeq" id="WP_007303462.1">
    <property type="nucleotide sequence ID" value="NZ_AADV02000001.1"/>
</dbReference>
<keyword evidence="1" id="KW-0472">Membrane</keyword>
<feature type="transmembrane region" description="Helical" evidence="1">
    <location>
        <begin position="42"/>
        <end position="60"/>
    </location>
</feature>